<proteinExistence type="predicted"/>
<organism evidence="2 3">
    <name type="scientific">Morus notabilis</name>
    <dbReference type="NCBI Taxonomy" id="981085"/>
    <lineage>
        <taxon>Eukaryota</taxon>
        <taxon>Viridiplantae</taxon>
        <taxon>Streptophyta</taxon>
        <taxon>Embryophyta</taxon>
        <taxon>Tracheophyta</taxon>
        <taxon>Spermatophyta</taxon>
        <taxon>Magnoliopsida</taxon>
        <taxon>eudicotyledons</taxon>
        <taxon>Gunneridae</taxon>
        <taxon>Pentapetalae</taxon>
        <taxon>rosids</taxon>
        <taxon>fabids</taxon>
        <taxon>Rosales</taxon>
        <taxon>Moraceae</taxon>
        <taxon>Moreae</taxon>
        <taxon>Morus</taxon>
    </lineage>
</organism>
<keyword evidence="3" id="KW-1185">Reference proteome</keyword>
<protein>
    <submittedName>
        <fullName evidence="2">Uncharacterized protein</fullName>
    </submittedName>
</protein>
<gene>
    <name evidence="2" type="ORF">L484_012326</name>
</gene>
<feature type="region of interest" description="Disordered" evidence="1">
    <location>
        <begin position="10"/>
        <end position="39"/>
    </location>
</feature>
<dbReference type="EMBL" id="KE345718">
    <property type="protein sequence ID" value="EXC12514.1"/>
    <property type="molecule type" value="Genomic_DNA"/>
</dbReference>
<dbReference type="Proteomes" id="UP000030645">
    <property type="component" value="Unassembled WGS sequence"/>
</dbReference>
<feature type="region of interest" description="Disordered" evidence="1">
    <location>
        <begin position="82"/>
        <end position="109"/>
    </location>
</feature>
<accession>W9S5Z9</accession>
<evidence type="ECO:0000256" key="1">
    <source>
        <dbReference type="SAM" id="MobiDB-lite"/>
    </source>
</evidence>
<evidence type="ECO:0000313" key="3">
    <source>
        <dbReference type="Proteomes" id="UP000030645"/>
    </source>
</evidence>
<dbReference type="AlphaFoldDB" id="W9S5Z9"/>
<name>W9S5Z9_9ROSA</name>
<feature type="compositionally biased region" description="Basic and acidic residues" evidence="1">
    <location>
        <begin position="86"/>
        <end position="106"/>
    </location>
</feature>
<reference evidence="3" key="1">
    <citation type="submission" date="2013-01" db="EMBL/GenBank/DDBJ databases">
        <title>Draft Genome Sequence of a Mulberry Tree, Morus notabilis C.K. Schneid.</title>
        <authorList>
            <person name="He N."/>
            <person name="Zhao S."/>
        </authorList>
    </citation>
    <scope>NUCLEOTIDE SEQUENCE</scope>
</reference>
<evidence type="ECO:0000313" key="2">
    <source>
        <dbReference type="EMBL" id="EXC12514.1"/>
    </source>
</evidence>
<sequence length="174" mass="17875">MEEQMKLLLATGKAKTPAKDIGPSVAKNRDGEFGSGQVAGRGSLAGVEEIGREGRILANPRVSREDRREMLGVVGGGVGLNGGGIDRGKGPAVEPREFGGARRESDLNGDPWGTFGGGISFDFGDLGAGSRDFWSGSWNSRVVMANFGAILTGSSSFGLIGIGSAFLSANSGKI</sequence>